<evidence type="ECO:0000259" key="13">
    <source>
        <dbReference type="Pfam" id="PF02875"/>
    </source>
</evidence>
<evidence type="ECO:0000313" key="15">
    <source>
        <dbReference type="EMBL" id="NLS12300.1"/>
    </source>
</evidence>
<dbReference type="GO" id="GO:0051301">
    <property type="term" value="P:cell division"/>
    <property type="evidence" value="ECO:0007669"/>
    <property type="project" value="UniProtKB-KW"/>
</dbReference>
<dbReference type="InterPro" id="IPR036615">
    <property type="entry name" value="Mur_ligase_C_dom_sf"/>
</dbReference>
<sequence length="453" mass="48498">MIRFTLSQLAQWTHGQHIGADLAIEHVSTDTRTLTDGALFIALVGERFDAHEFASVAIDAGAGALLVERPLPLQVPQVVVADTKRALGLLGAKVHQLCQTPTVAITGSCGKTTVKEMVASILQHCGQVLFTQGNFNNDIGVPLTLLRSQPSDEFAIIELGANHLGEIAYTTNLVKPNIALVNNVAAAHLEGFGSITGVKQAKGEIYSGLSEGGVAIVNLDSQGDRLWQPQLEGKRVIIFAQENRQADFYASDITLNAQGEAQFILHTPQIELPIALGIIGRHNVANAVAASVIALEMGATPEQLQLGLAQLAAVKGRVEVHALSEQIRLIDDSYNASVPAMKAAIELLATMTGERWLILGNMAELGEESLALHRQVGEHAAPFCFEHTLTFGEDTKIISQLNHGHHFEAHQAMIDYIKQKLAQSTQGSHTLLIKGANSAGMSKVVAALKESYP</sequence>
<evidence type="ECO:0000256" key="2">
    <source>
        <dbReference type="ARBA" id="ARBA00022598"/>
    </source>
</evidence>
<protein>
    <recommendedName>
        <fullName evidence="10 11">UDP-N-acetylmuramoyl-tripeptide--D-alanyl-D-alanine ligase</fullName>
        <ecNumber evidence="10 11">6.3.2.10</ecNumber>
    </recommendedName>
    <alternativeName>
        <fullName evidence="10">D-alanyl-D-alanine-adding enzyme</fullName>
    </alternativeName>
</protein>
<dbReference type="InterPro" id="IPR004101">
    <property type="entry name" value="Mur_ligase_C"/>
</dbReference>
<dbReference type="InterPro" id="IPR005863">
    <property type="entry name" value="UDP-N-AcMur_synth"/>
</dbReference>
<dbReference type="GO" id="GO:0005737">
    <property type="term" value="C:cytoplasm"/>
    <property type="evidence" value="ECO:0007669"/>
    <property type="project" value="UniProtKB-SubCell"/>
</dbReference>
<evidence type="ECO:0000256" key="4">
    <source>
        <dbReference type="ARBA" id="ARBA00022741"/>
    </source>
</evidence>
<accession>A0A7X8TPE1</accession>
<dbReference type="InterPro" id="IPR051046">
    <property type="entry name" value="MurCDEF_CellWall_CoF430Synth"/>
</dbReference>
<dbReference type="SUPFAM" id="SSF53244">
    <property type="entry name" value="MurD-like peptide ligases, peptide-binding domain"/>
    <property type="match status" value="1"/>
</dbReference>
<evidence type="ECO:0000256" key="1">
    <source>
        <dbReference type="ARBA" id="ARBA00022490"/>
    </source>
</evidence>
<dbReference type="RefSeq" id="WP_168835409.1">
    <property type="nucleotide sequence ID" value="NZ_JABAIK010000004.1"/>
</dbReference>
<comment type="similarity">
    <text evidence="10">Belongs to the MurCDEF family. MurF subfamily.</text>
</comment>
<dbReference type="SUPFAM" id="SSF63418">
    <property type="entry name" value="MurE/MurF N-terminal domain"/>
    <property type="match status" value="1"/>
</dbReference>
<reference evidence="15 16" key="1">
    <citation type="submission" date="2020-04" db="EMBL/GenBank/DDBJ databases">
        <title>Vibrio sp. SM6, a novel species isolated from seawater.</title>
        <authorList>
            <person name="Wang X."/>
        </authorList>
    </citation>
    <scope>NUCLEOTIDE SEQUENCE [LARGE SCALE GENOMIC DNA]</scope>
    <source>
        <strain evidence="15 16">SM6</strain>
    </source>
</reference>
<dbReference type="PANTHER" id="PTHR43024:SF1">
    <property type="entry name" value="UDP-N-ACETYLMURAMOYL-TRIPEPTIDE--D-ALANYL-D-ALANINE LIGASE"/>
    <property type="match status" value="1"/>
</dbReference>
<feature type="domain" description="Mur ligase central" evidence="14">
    <location>
        <begin position="105"/>
        <end position="293"/>
    </location>
</feature>
<dbReference type="EC" id="6.3.2.10" evidence="10 11"/>
<feature type="domain" description="Mur ligase N-terminal catalytic" evidence="12">
    <location>
        <begin position="24"/>
        <end position="78"/>
    </location>
</feature>
<keyword evidence="4 10" id="KW-0547">Nucleotide-binding</keyword>
<dbReference type="Gene3D" id="3.90.190.20">
    <property type="entry name" value="Mur ligase, C-terminal domain"/>
    <property type="match status" value="1"/>
</dbReference>
<dbReference type="AlphaFoldDB" id="A0A7X8TPE1"/>
<name>A0A7X8TPE1_9VIBR</name>
<comment type="function">
    <text evidence="10 11">Involved in cell wall formation. Catalyzes the final step in the synthesis of UDP-N-acetylmuramoyl-pentapeptide, the precursor of murein.</text>
</comment>
<dbReference type="GO" id="GO:0009252">
    <property type="term" value="P:peptidoglycan biosynthetic process"/>
    <property type="evidence" value="ECO:0007669"/>
    <property type="project" value="UniProtKB-UniRule"/>
</dbReference>
<dbReference type="GO" id="GO:0008360">
    <property type="term" value="P:regulation of cell shape"/>
    <property type="evidence" value="ECO:0007669"/>
    <property type="project" value="UniProtKB-KW"/>
</dbReference>
<keyword evidence="3 10" id="KW-0132">Cell division</keyword>
<dbReference type="GO" id="GO:0071555">
    <property type="term" value="P:cell wall organization"/>
    <property type="evidence" value="ECO:0007669"/>
    <property type="project" value="UniProtKB-KW"/>
</dbReference>
<keyword evidence="2 10" id="KW-0436">Ligase</keyword>
<evidence type="ECO:0000259" key="12">
    <source>
        <dbReference type="Pfam" id="PF01225"/>
    </source>
</evidence>
<evidence type="ECO:0000256" key="8">
    <source>
        <dbReference type="ARBA" id="ARBA00023306"/>
    </source>
</evidence>
<feature type="domain" description="Mur ligase C-terminal" evidence="13">
    <location>
        <begin position="316"/>
        <end position="436"/>
    </location>
</feature>
<dbReference type="InterPro" id="IPR036565">
    <property type="entry name" value="Mur-like_cat_sf"/>
</dbReference>
<keyword evidence="7 10" id="KW-0573">Peptidoglycan synthesis</keyword>
<keyword evidence="8 10" id="KW-0131">Cell cycle</keyword>
<feature type="binding site" evidence="10">
    <location>
        <begin position="107"/>
        <end position="113"/>
    </location>
    <ligand>
        <name>ATP</name>
        <dbReference type="ChEBI" id="CHEBI:30616"/>
    </ligand>
</feature>
<keyword evidence="6 10" id="KW-0133">Cell shape</keyword>
<evidence type="ECO:0000256" key="5">
    <source>
        <dbReference type="ARBA" id="ARBA00022840"/>
    </source>
</evidence>
<evidence type="ECO:0000256" key="9">
    <source>
        <dbReference type="ARBA" id="ARBA00023316"/>
    </source>
</evidence>
<dbReference type="InterPro" id="IPR035911">
    <property type="entry name" value="MurE/MurF_N"/>
</dbReference>
<keyword evidence="1 10" id="KW-0963">Cytoplasm</keyword>
<evidence type="ECO:0000256" key="7">
    <source>
        <dbReference type="ARBA" id="ARBA00022984"/>
    </source>
</evidence>
<organism evidence="15 16">
    <name type="scientific">Vibrio agarilyticus</name>
    <dbReference type="NCBI Taxonomy" id="2726741"/>
    <lineage>
        <taxon>Bacteria</taxon>
        <taxon>Pseudomonadati</taxon>
        <taxon>Pseudomonadota</taxon>
        <taxon>Gammaproteobacteria</taxon>
        <taxon>Vibrionales</taxon>
        <taxon>Vibrionaceae</taxon>
        <taxon>Vibrio</taxon>
    </lineage>
</organism>
<dbReference type="Pfam" id="PF02875">
    <property type="entry name" value="Mur_ligase_C"/>
    <property type="match status" value="1"/>
</dbReference>
<evidence type="ECO:0000259" key="14">
    <source>
        <dbReference type="Pfam" id="PF08245"/>
    </source>
</evidence>
<dbReference type="InterPro" id="IPR013221">
    <property type="entry name" value="Mur_ligase_cen"/>
</dbReference>
<evidence type="ECO:0000256" key="11">
    <source>
        <dbReference type="RuleBase" id="RU004136"/>
    </source>
</evidence>
<comment type="subcellular location">
    <subcellularLocation>
        <location evidence="10 11">Cytoplasm</location>
    </subcellularLocation>
</comment>
<keyword evidence="16" id="KW-1185">Reference proteome</keyword>
<dbReference type="EMBL" id="JABAIK010000004">
    <property type="protein sequence ID" value="NLS12300.1"/>
    <property type="molecule type" value="Genomic_DNA"/>
</dbReference>
<dbReference type="PANTHER" id="PTHR43024">
    <property type="entry name" value="UDP-N-ACETYLMURAMOYL-TRIPEPTIDE--D-ALANYL-D-ALANINE LIGASE"/>
    <property type="match status" value="1"/>
</dbReference>
<dbReference type="Pfam" id="PF01225">
    <property type="entry name" value="Mur_ligase"/>
    <property type="match status" value="1"/>
</dbReference>
<keyword evidence="9 10" id="KW-0961">Cell wall biogenesis/degradation</keyword>
<evidence type="ECO:0000256" key="3">
    <source>
        <dbReference type="ARBA" id="ARBA00022618"/>
    </source>
</evidence>
<comment type="pathway">
    <text evidence="10 11">Cell wall biogenesis; peptidoglycan biosynthesis.</text>
</comment>
<evidence type="ECO:0000256" key="6">
    <source>
        <dbReference type="ARBA" id="ARBA00022960"/>
    </source>
</evidence>
<dbReference type="InterPro" id="IPR000713">
    <property type="entry name" value="Mur_ligase_N"/>
</dbReference>
<dbReference type="Gene3D" id="3.40.1390.10">
    <property type="entry name" value="MurE/MurF, N-terminal domain"/>
    <property type="match status" value="1"/>
</dbReference>
<dbReference type="Pfam" id="PF08245">
    <property type="entry name" value="Mur_ligase_M"/>
    <property type="match status" value="1"/>
</dbReference>
<evidence type="ECO:0000313" key="16">
    <source>
        <dbReference type="Proteomes" id="UP000535589"/>
    </source>
</evidence>
<proteinExistence type="inferred from homology"/>
<evidence type="ECO:0000256" key="10">
    <source>
        <dbReference type="HAMAP-Rule" id="MF_02019"/>
    </source>
</evidence>
<comment type="catalytic activity">
    <reaction evidence="10 11">
        <text>D-alanyl-D-alanine + UDP-N-acetyl-alpha-D-muramoyl-L-alanyl-gamma-D-glutamyl-meso-2,6-diaminopimelate + ATP = UDP-N-acetyl-alpha-D-muramoyl-L-alanyl-gamma-D-glutamyl-meso-2,6-diaminopimeloyl-D-alanyl-D-alanine + ADP + phosphate + H(+)</text>
        <dbReference type="Rhea" id="RHEA:28374"/>
        <dbReference type="ChEBI" id="CHEBI:15378"/>
        <dbReference type="ChEBI" id="CHEBI:30616"/>
        <dbReference type="ChEBI" id="CHEBI:43474"/>
        <dbReference type="ChEBI" id="CHEBI:57822"/>
        <dbReference type="ChEBI" id="CHEBI:61386"/>
        <dbReference type="ChEBI" id="CHEBI:83905"/>
        <dbReference type="ChEBI" id="CHEBI:456216"/>
        <dbReference type="EC" id="6.3.2.10"/>
    </reaction>
</comment>
<dbReference type="HAMAP" id="MF_02019">
    <property type="entry name" value="MurF"/>
    <property type="match status" value="1"/>
</dbReference>
<gene>
    <name evidence="10 15" type="primary">murF</name>
    <name evidence="15" type="ORF">HGP28_05235</name>
</gene>
<comment type="caution">
    <text evidence="15">The sequence shown here is derived from an EMBL/GenBank/DDBJ whole genome shotgun (WGS) entry which is preliminary data.</text>
</comment>
<keyword evidence="5 10" id="KW-0067">ATP-binding</keyword>
<dbReference type="UniPathway" id="UPA00219"/>
<dbReference type="GO" id="GO:0047480">
    <property type="term" value="F:UDP-N-acetylmuramoyl-tripeptide-D-alanyl-D-alanine ligase activity"/>
    <property type="evidence" value="ECO:0007669"/>
    <property type="project" value="UniProtKB-UniRule"/>
</dbReference>
<dbReference type="Proteomes" id="UP000535589">
    <property type="component" value="Unassembled WGS sequence"/>
</dbReference>
<dbReference type="Gene3D" id="3.40.1190.10">
    <property type="entry name" value="Mur-like, catalytic domain"/>
    <property type="match status" value="1"/>
</dbReference>
<dbReference type="SUPFAM" id="SSF53623">
    <property type="entry name" value="MurD-like peptide ligases, catalytic domain"/>
    <property type="match status" value="1"/>
</dbReference>
<dbReference type="NCBIfam" id="TIGR01143">
    <property type="entry name" value="murF"/>
    <property type="match status" value="1"/>
</dbReference>
<dbReference type="GO" id="GO:0005524">
    <property type="term" value="F:ATP binding"/>
    <property type="evidence" value="ECO:0007669"/>
    <property type="project" value="UniProtKB-UniRule"/>
</dbReference>